<dbReference type="InterPro" id="IPR013785">
    <property type="entry name" value="Aldolase_TIM"/>
</dbReference>
<dbReference type="GO" id="GO:0005743">
    <property type="term" value="C:mitochondrial inner membrane"/>
    <property type="evidence" value="ECO:0007669"/>
    <property type="project" value="TreeGrafter"/>
</dbReference>
<keyword evidence="10 16" id="KW-0378">Hydrolase</keyword>
<evidence type="ECO:0000256" key="2">
    <source>
        <dbReference type="ARBA" id="ARBA00004370"/>
    </source>
</evidence>
<dbReference type="GO" id="GO:0016787">
    <property type="term" value="F:hydrolase activity"/>
    <property type="evidence" value="ECO:0007669"/>
    <property type="project" value="UniProtKB-UniRule"/>
</dbReference>
<evidence type="ECO:0000256" key="6">
    <source>
        <dbReference type="ARBA" id="ARBA00017599"/>
    </source>
</evidence>
<evidence type="ECO:0000256" key="15">
    <source>
        <dbReference type="ARBA" id="ARBA00048639"/>
    </source>
</evidence>
<keyword evidence="11 16" id="KW-0347">Helicase</keyword>
<dbReference type="GO" id="GO:0044205">
    <property type="term" value="P:'de novo' UMP biosynthetic process"/>
    <property type="evidence" value="ECO:0007669"/>
    <property type="project" value="UniProtKB-UniPathway"/>
</dbReference>
<dbReference type="GO" id="GO:0106430">
    <property type="term" value="F:dihydroorotate dehydrogenase (quinone) activity"/>
    <property type="evidence" value="ECO:0007669"/>
    <property type="project" value="UniProtKB-EC"/>
</dbReference>
<dbReference type="GO" id="GO:0005524">
    <property type="term" value="F:ATP binding"/>
    <property type="evidence" value="ECO:0007669"/>
    <property type="project" value="UniProtKB-UniRule"/>
</dbReference>
<dbReference type="InterPro" id="IPR005719">
    <property type="entry name" value="Dihydroorotate_DH_2"/>
</dbReference>
<evidence type="ECO:0000256" key="11">
    <source>
        <dbReference type="ARBA" id="ARBA00022806"/>
    </source>
</evidence>
<feature type="region of interest" description="Disordered" evidence="17">
    <location>
        <begin position="468"/>
        <end position="533"/>
    </location>
</feature>
<dbReference type="VEuPathDB" id="ToxoDB:cyc_06455"/>
<keyword evidence="12 16" id="KW-0067">ATP-binding</keyword>
<dbReference type="EC" id="1.3.5.2" evidence="5"/>
<keyword evidence="8" id="KW-0288">FMN</keyword>
<evidence type="ECO:0000256" key="3">
    <source>
        <dbReference type="ARBA" id="ARBA00005161"/>
    </source>
</evidence>
<reference evidence="19 20" key="1">
    <citation type="journal article" date="2016" name="BMC Genomics">
        <title>Comparative genomics reveals Cyclospora cayetanensis possesses coccidia-like metabolism and invasion components but unique surface antigens.</title>
        <authorList>
            <person name="Liu S."/>
            <person name="Wang L."/>
            <person name="Zheng H."/>
            <person name="Xu Z."/>
            <person name="Roellig D.M."/>
            <person name="Li N."/>
            <person name="Frace M.A."/>
            <person name="Tang K."/>
            <person name="Arrowood M.J."/>
            <person name="Moss D.M."/>
            <person name="Zhang L."/>
            <person name="Feng Y."/>
            <person name="Xiao L."/>
        </authorList>
    </citation>
    <scope>NUCLEOTIDE SEQUENCE [LARGE SCALE GENOMIC DNA]</scope>
    <source>
        <strain evidence="19 20">CHN_HEN01</strain>
    </source>
</reference>
<comment type="pathway">
    <text evidence="3">Pyrimidine metabolism; UMP biosynthesis via de novo pathway; orotate from (S)-dihydroorotate (quinone route): step 1/1.</text>
</comment>
<name>A0A1D3D6L8_9EIME</name>
<dbReference type="Gene3D" id="3.20.20.70">
    <property type="entry name" value="Aldolase class I"/>
    <property type="match status" value="1"/>
</dbReference>
<evidence type="ECO:0000256" key="9">
    <source>
        <dbReference type="ARBA" id="ARBA00022741"/>
    </source>
</evidence>
<dbReference type="PANTHER" id="PTHR48109">
    <property type="entry name" value="DIHYDROOROTATE DEHYDROGENASE (QUINONE), MITOCHONDRIAL-RELATED"/>
    <property type="match status" value="1"/>
</dbReference>
<evidence type="ECO:0000256" key="1">
    <source>
        <dbReference type="ARBA" id="ARBA00001917"/>
    </source>
</evidence>
<feature type="region of interest" description="Disordered" evidence="17">
    <location>
        <begin position="966"/>
        <end position="1010"/>
    </location>
</feature>
<dbReference type="PROSITE" id="PS00912">
    <property type="entry name" value="DHODEHASE_2"/>
    <property type="match status" value="1"/>
</dbReference>
<protein>
    <recommendedName>
        <fullName evidence="6">Dihydroorotate dehydrogenase (quinone), mitochondrial</fullName>
        <ecNumber evidence="5">1.3.5.2</ecNumber>
    </recommendedName>
</protein>
<evidence type="ECO:0000259" key="18">
    <source>
        <dbReference type="PROSITE" id="PS51198"/>
    </source>
</evidence>
<dbReference type="UniPathway" id="UPA00070">
    <property type="reaction ID" value="UER00946"/>
</dbReference>
<dbReference type="EMBL" id="JROU02000507">
    <property type="protein sequence ID" value="OEH79089.1"/>
    <property type="molecule type" value="Genomic_DNA"/>
</dbReference>
<dbReference type="InterPro" id="IPR014017">
    <property type="entry name" value="DNA_helicase_UvrD-like_C"/>
</dbReference>
<keyword evidence="14" id="KW-0472">Membrane</keyword>
<comment type="subcellular location">
    <subcellularLocation>
        <location evidence="2">Membrane</location>
    </subcellularLocation>
</comment>
<dbReference type="Proteomes" id="UP000095192">
    <property type="component" value="Unassembled WGS sequence"/>
</dbReference>
<dbReference type="GO" id="GO:0006207">
    <property type="term" value="P:'de novo' pyrimidine nucleobase biosynthetic process"/>
    <property type="evidence" value="ECO:0007669"/>
    <property type="project" value="InterPro"/>
</dbReference>
<dbReference type="PROSITE" id="PS51198">
    <property type="entry name" value="UVRD_HELICASE_ATP_BIND"/>
    <property type="match status" value="1"/>
</dbReference>
<comment type="cofactor">
    <cofactor evidence="1">
        <name>FMN</name>
        <dbReference type="ChEBI" id="CHEBI:58210"/>
    </cofactor>
</comment>
<dbReference type="Pfam" id="PF01180">
    <property type="entry name" value="DHO_dh"/>
    <property type="match status" value="1"/>
</dbReference>
<dbReference type="InterPro" id="IPR005720">
    <property type="entry name" value="Dihydroorotate_DH_cat"/>
</dbReference>
<sequence>MKCIPEVLERERTANSVVYRLFCAYESHLRRHKPPLLDFTDLVTLAIRLLEQAETRHALRARWPYLVVDEFQDTNSKQFKFLCLLRLMTPNDRLHTSNSGRHASADSLGSARGCSSWGGITVVGDDDQSIYKWRGTHTGHAGLRWDDFAILCRTNGALKDVHALISSHAVQREASAPTVGWCFTSSTHAAASCGVAARPLDPNSPLDPAFLFPSVDVSRFNLPAGGIPLTAPSSLLKSSGGGGAELFLRPDALDVLAYLRLAVDPHHDASFVRALNKPQRRIGSKTLLWLRRVLLHARGEATEEASFLAPNAKAEGGEMPWQGLFCSAPRDVNFEKTAGGRGAQASLFSAMCAVLQATSRLNEEAGSSGEDALAGFASNAPAPAPLESFVAAAVQAIPQHVAAAAKEAASRLRTNQLDALAAFFQALCRLHRISRSAVPVTAEKAGKSVGGAAAVASEDLLAPLRLPEAASHGEGGGGSSSSKSTPFKPPTRKKRKAPESRTPEKATTAAAAGGCCDEEDKTRKDELGEPPSFTDAKATLKELAHEYGLDSFADVHGLLRAVEAYTPNWQQKRAADCICCLLQDAAAGRFLQQKVVNAITLSTIHQAKGLEWQAVIIARANDGTLPMGASGSQPLADFVSRVLLGTASASQGRPSGAGEQQALVAETLARAEEAVLRQGLGNEQHLHLMEERRVCYVAMTRAKRFILMTAPLADKNNHPIQPSRFFGEAGLVVPSRPQSRESCRGALTPEVLICGVFLANGVTPPKCISCAGIYEGTLTGLDSCEKPFRQRPLVEALLRQRRELRSEKSTQRRRIGLDMLGSSSVSTDCIDTAVNSHQLADGGPTVFLIISTKSNLWRDFIKADTRISHEQTPGTAARISPPASCAAGWTPLAYRWERVSRRPLSSAAPPRLPCRLYFGQVPAVAARECAPRESFAIFAYPQRQRPEAAGCFLWCVGGRVRSLSTKSLSTPTPSSHLPEAAASPERQQPQGEALAVTAERSGDVAESSEARALGSPTLRVIELGMEDIEKRRRVLIRRNNFYGKLLLSFILVGGLLMYLGYAATDVCSGVLRHLDGLLEVIYEVLPENFPDPETAHDFVMWLAARGMLPQDLERDDPALSVSIKGLTFPSAVGLAAGFDKHAEAPLGFCKMGFGFVEVGSITPKPQPGNPTPRIFRLAQDRAIINRCGFNSKGLDFAEPRLAETAKERWHDRLARRCVLGVNLGKNKDSSSAEEDIREGISRVARFADYLVINLSSPNTRGLRALQQKEHLESIITTAQEELGKLERQNAQQTASLLSRHQKGEDAESDEEAVGVETGESAKKQQQEDPTQKAHAFFPTQTGKAPLLFVKIAPDLTDEEKRDIAHVALKTGLDGLIVSNTTVQRPASLKSSSKGEQGGLSGRPLKAIATKCVSDLYKLTNGKVAIIASGGIETGLDAFQQIKAGASAVEVYSAMIYRGPIVARRIKDELLNILNQAGIYNVQDAIGLDHRPLKRKAVKKPTFD</sequence>
<dbReference type="Pfam" id="PF13361">
    <property type="entry name" value="UvrD_C"/>
    <property type="match status" value="1"/>
</dbReference>
<dbReference type="PANTHER" id="PTHR48109:SF4">
    <property type="entry name" value="DIHYDROOROTATE DEHYDROGENASE (QUINONE), MITOCHONDRIAL"/>
    <property type="match status" value="1"/>
</dbReference>
<comment type="catalytic activity">
    <reaction evidence="15">
        <text>(S)-dihydroorotate + a quinone = orotate + a quinol</text>
        <dbReference type="Rhea" id="RHEA:30187"/>
        <dbReference type="ChEBI" id="CHEBI:24646"/>
        <dbReference type="ChEBI" id="CHEBI:30839"/>
        <dbReference type="ChEBI" id="CHEBI:30864"/>
        <dbReference type="ChEBI" id="CHEBI:132124"/>
        <dbReference type="EC" id="1.3.5.2"/>
    </reaction>
</comment>
<feature type="compositionally biased region" description="Low complexity" evidence="17">
    <location>
        <begin position="966"/>
        <end position="978"/>
    </location>
</feature>
<evidence type="ECO:0000256" key="4">
    <source>
        <dbReference type="ARBA" id="ARBA00005359"/>
    </source>
</evidence>
<dbReference type="PROSITE" id="PS00911">
    <property type="entry name" value="DHODEHASE_1"/>
    <property type="match status" value="1"/>
</dbReference>
<evidence type="ECO:0000256" key="13">
    <source>
        <dbReference type="ARBA" id="ARBA00023002"/>
    </source>
</evidence>
<evidence type="ECO:0000256" key="16">
    <source>
        <dbReference type="PROSITE-ProRule" id="PRU00560"/>
    </source>
</evidence>
<feature type="compositionally biased region" description="Basic and acidic residues" evidence="17">
    <location>
        <begin position="1319"/>
        <end position="1331"/>
    </location>
</feature>
<evidence type="ECO:0000256" key="8">
    <source>
        <dbReference type="ARBA" id="ARBA00022643"/>
    </source>
</evidence>
<evidence type="ECO:0000256" key="12">
    <source>
        <dbReference type="ARBA" id="ARBA00022840"/>
    </source>
</evidence>
<evidence type="ECO:0000313" key="19">
    <source>
        <dbReference type="EMBL" id="OEH79089.1"/>
    </source>
</evidence>
<keyword evidence="20" id="KW-1185">Reference proteome</keyword>
<accession>A0A1D3D6L8</accession>
<dbReference type="CDD" id="cd04738">
    <property type="entry name" value="DHOD_2_like"/>
    <property type="match status" value="1"/>
</dbReference>
<feature type="region of interest" description="Disordered" evidence="17">
    <location>
        <begin position="1289"/>
        <end position="1332"/>
    </location>
</feature>
<proteinExistence type="inferred from homology"/>
<dbReference type="Pfam" id="PF00580">
    <property type="entry name" value="UvrD-helicase"/>
    <property type="match status" value="1"/>
</dbReference>
<evidence type="ECO:0000256" key="7">
    <source>
        <dbReference type="ARBA" id="ARBA00022630"/>
    </source>
</evidence>
<evidence type="ECO:0000256" key="14">
    <source>
        <dbReference type="ARBA" id="ARBA00023136"/>
    </source>
</evidence>
<keyword evidence="7" id="KW-0285">Flavoprotein</keyword>
<feature type="compositionally biased region" description="Low complexity" evidence="17">
    <location>
        <begin position="506"/>
        <end position="515"/>
    </location>
</feature>
<dbReference type="Gene3D" id="3.40.50.300">
    <property type="entry name" value="P-loop containing nucleotide triphosphate hydrolases"/>
    <property type="match status" value="2"/>
</dbReference>
<dbReference type="NCBIfam" id="NF003652">
    <property type="entry name" value="PRK05286.2-5"/>
    <property type="match status" value="1"/>
</dbReference>
<dbReference type="InterPro" id="IPR027417">
    <property type="entry name" value="P-loop_NTPase"/>
</dbReference>
<dbReference type="VEuPathDB" id="ToxoDB:LOC113147219"/>
<dbReference type="InParanoid" id="A0A1D3D6L8"/>
<organism evidence="19 20">
    <name type="scientific">Cyclospora cayetanensis</name>
    <dbReference type="NCBI Taxonomy" id="88456"/>
    <lineage>
        <taxon>Eukaryota</taxon>
        <taxon>Sar</taxon>
        <taxon>Alveolata</taxon>
        <taxon>Apicomplexa</taxon>
        <taxon>Conoidasida</taxon>
        <taxon>Coccidia</taxon>
        <taxon>Eucoccidiorida</taxon>
        <taxon>Eimeriorina</taxon>
        <taxon>Eimeriidae</taxon>
        <taxon>Cyclospora</taxon>
    </lineage>
</organism>
<evidence type="ECO:0000256" key="5">
    <source>
        <dbReference type="ARBA" id="ARBA00012791"/>
    </source>
</evidence>
<keyword evidence="13" id="KW-0560">Oxidoreductase</keyword>
<dbReference type="InterPro" id="IPR014016">
    <property type="entry name" value="UvrD-like_ATP-bd"/>
</dbReference>
<dbReference type="GO" id="GO:0004386">
    <property type="term" value="F:helicase activity"/>
    <property type="evidence" value="ECO:0007669"/>
    <property type="project" value="UniProtKB-UniRule"/>
</dbReference>
<dbReference type="SUPFAM" id="SSF52540">
    <property type="entry name" value="P-loop containing nucleoside triphosphate hydrolases"/>
    <property type="match status" value="1"/>
</dbReference>
<dbReference type="InterPro" id="IPR001295">
    <property type="entry name" value="Dihydroorotate_DH_CS"/>
</dbReference>
<keyword evidence="9 16" id="KW-0547">Nucleotide-binding</keyword>
<dbReference type="InterPro" id="IPR050074">
    <property type="entry name" value="DHO_dehydrogenase"/>
</dbReference>
<evidence type="ECO:0000256" key="17">
    <source>
        <dbReference type="SAM" id="MobiDB-lite"/>
    </source>
</evidence>
<feature type="domain" description="UvrD-like helicase ATP-binding" evidence="18">
    <location>
        <begin position="1"/>
        <end position="171"/>
    </location>
</feature>
<dbReference type="Gene3D" id="1.10.486.10">
    <property type="entry name" value="PCRA, domain 4"/>
    <property type="match status" value="1"/>
</dbReference>
<evidence type="ECO:0000313" key="20">
    <source>
        <dbReference type="Proteomes" id="UP000095192"/>
    </source>
</evidence>
<comment type="caution">
    <text evidence="16">Lacks conserved residue(s) required for the propagation of feature annotation.</text>
</comment>
<comment type="caution">
    <text evidence="19">The sequence shown here is derived from an EMBL/GenBank/DDBJ whole genome shotgun (WGS) entry which is preliminary data.</text>
</comment>
<dbReference type="SUPFAM" id="SSF51395">
    <property type="entry name" value="FMN-linked oxidoreductases"/>
    <property type="match status" value="1"/>
</dbReference>
<evidence type="ECO:0000256" key="10">
    <source>
        <dbReference type="ARBA" id="ARBA00022801"/>
    </source>
</evidence>
<gene>
    <name evidence="19" type="ORF">cyc_06455</name>
</gene>
<feature type="compositionally biased region" description="Polar residues" evidence="17">
    <location>
        <begin position="1289"/>
        <end position="1298"/>
    </location>
</feature>
<dbReference type="VEuPathDB" id="ToxoDB:LOC34622618"/>
<comment type="similarity">
    <text evidence="4">Belongs to the dihydroorotate dehydrogenase family. Type 2 subfamily.</text>
</comment>